<keyword evidence="4" id="KW-0732">Signal</keyword>
<accession>A0A3P3VME7</accession>
<dbReference type="Pfam" id="PF13432">
    <property type="entry name" value="TPR_16"/>
    <property type="match status" value="1"/>
</dbReference>
<dbReference type="Proteomes" id="UP000280792">
    <property type="component" value="Unassembled WGS sequence"/>
</dbReference>
<reference evidence="5 6" key="2">
    <citation type="submission" date="2018-12" db="EMBL/GenBank/DDBJ databases">
        <title>Simiduia agarivorans gen. nov., sp. nov., a marine, agarolytic bacterium isolated from shallow coastal water from Keelung, Taiwan.</title>
        <authorList>
            <person name="Shieh W.Y."/>
        </authorList>
    </citation>
    <scope>NUCLEOTIDE SEQUENCE [LARGE SCALE GENOMIC DNA]</scope>
    <source>
        <strain evidence="5 6">GTF-13</strain>
    </source>
</reference>
<protein>
    <submittedName>
        <fullName evidence="5">Tetratricopeptide repeat protein</fullName>
    </submittedName>
</protein>
<organism evidence="5 6">
    <name type="scientific">Aestuariirhabdus litorea</name>
    <dbReference type="NCBI Taxonomy" id="2528527"/>
    <lineage>
        <taxon>Bacteria</taxon>
        <taxon>Pseudomonadati</taxon>
        <taxon>Pseudomonadota</taxon>
        <taxon>Gammaproteobacteria</taxon>
        <taxon>Oceanospirillales</taxon>
        <taxon>Aestuariirhabdaceae</taxon>
        <taxon>Aestuariirhabdus</taxon>
    </lineage>
</organism>
<dbReference type="AlphaFoldDB" id="A0A3P3VME7"/>
<evidence type="ECO:0000256" key="3">
    <source>
        <dbReference type="PROSITE-ProRule" id="PRU00339"/>
    </source>
</evidence>
<dbReference type="PANTHER" id="PTHR44943:SF4">
    <property type="entry name" value="TPR REPEAT-CONTAINING PROTEIN MJ0798"/>
    <property type="match status" value="1"/>
</dbReference>
<dbReference type="EMBL" id="QWEZ01000002">
    <property type="protein sequence ID" value="RRJ82836.1"/>
    <property type="molecule type" value="Genomic_DNA"/>
</dbReference>
<dbReference type="InterPro" id="IPR019734">
    <property type="entry name" value="TPR_rpt"/>
</dbReference>
<feature type="repeat" description="TPR" evidence="3">
    <location>
        <begin position="66"/>
        <end position="99"/>
    </location>
</feature>
<feature type="signal peptide" evidence="4">
    <location>
        <begin position="1"/>
        <end position="21"/>
    </location>
</feature>
<evidence type="ECO:0000313" key="5">
    <source>
        <dbReference type="EMBL" id="RRJ82836.1"/>
    </source>
</evidence>
<gene>
    <name evidence="5" type="ORF">D0544_13380</name>
</gene>
<keyword evidence="6" id="KW-1185">Reference proteome</keyword>
<dbReference type="PROSITE" id="PS50293">
    <property type="entry name" value="TPR_REGION"/>
    <property type="match status" value="1"/>
</dbReference>
<dbReference type="PANTHER" id="PTHR44943">
    <property type="entry name" value="CELLULOSE SYNTHASE OPERON PROTEIN C"/>
    <property type="match status" value="1"/>
</dbReference>
<dbReference type="Gene3D" id="1.25.40.10">
    <property type="entry name" value="Tetratricopeptide repeat domain"/>
    <property type="match status" value="1"/>
</dbReference>
<dbReference type="RefSeq" id="WP_125016942.1">
    <property type="nucleotide sequence ID" value="NZ_QWEZ01000002.1"/>
</dbReference>
<feature type="repeat" description="TPR" evidence="3">
    <location>
        <begin position="32"/>
        <end position="65"/>
    </location>
</feature>
<dbReference type="PROSITE" id="PS50005">
    <property type="entry name" value="TPR"/>
    <property type="match status" value="2"/>
</dbReference>
<name>A0A3P3VME7_9GAMM</name>
<evidence type="ECO:0000313" key="6">
    <source>
        <dbReference type="Proteomes" id="UP000280792"/>
    </source>
</evidence>
<dbReference type="InterPro" id="IPR011990">
    <property type="entry name" value="TPR-like_helical_dom_sf"/>
</dbReference>
<keyword evidence="2 3" id="KW-0802">TPR repeat</keyword>
<reference evidence="5 6" key="1">
    <citation type="submission" date="2018-08" db="EMBL/GenBank/DDBJ databases">
        <authorList>
            <person name="Khan S.A."/>
        </authorList>
    </citation>
    <scope>NUCLEOTIDE SEQUENCE [LARGE SCALE GENOMIC DNA]</scope>
    <source>
        <strain evidence="5 6">GTF-13</strain>
    </source>
</reference>
<dbReference type="InterPro" id="IPR051685">
    <property type="entry name" value="Ycf3/AcsC/BcsC/TPR_MFPF"/>
</dbReference>
<keyword evidence="1" id="KW-0677">Repeat</keyword>
<evidence type="ECO:0000256" key="1">
    <source>
        <dbReference type="ARBA" id="ARBA00022737"/>
    </source>
</evidence>
<evidence type="ECO:0000256" key="2">
    <source>
        <dbReference type="ARBA" id="ARBA00022803"/>
    </source>
</evidence>
<feature type="chain" id="PRO_5018298260" evidence="4">
    <location>
        <begin position="22"/>
        <end position="150"/>
    </location>
</feature>
<comment type="caution">
    <text evidence="5">The sequence shown here is derived from an EMBL/GenBank/DDBJ whole genome shotgun (WGS) entry which is preliminary data.</text>
</comment>
<dbReference type="SMART" id="SM00028">
    <property type="entry name" value="TPR"/>
    <property type="match status" value="2"/>
</dbReference>
<dbReference type="SUPFAM" id="SSF48452">
    <property type="entry name" value="TPR-like"/>
    <property type="match status" value="1"/>
</dbReference>
<sequence>MLLRCALSLLLALGGVTPVIAGEAGSASVQRPSVEYEQGVEAITLANYEKAIRLFDRVVDAEPDNADAWNYIGFSQRKLFRFEEALEAFQVALRIDPDHRGANEYLGELYLQTDQLDKARERLSRLDRVCFFGCEEYDQLKSAIELYEKR</sequence>
<proteinExistence type="predicted"/>
<evidence type="ECO:0000256" key="4">
    <source>
        <dbReference type="SAM" id="SignalP"/>
    </source>
</evidence>